<feature type="region of interest" description="Disordered" evidence="1">
    <location>
        <begin position="32"/>
        <end position="69"/>
    </location>
</feature>
<dbReference type="EMBL" id="BGZK01000056">
    <property type="protein sequence ID" value="GBP13270.1"/>
    <property type="molecule type" value="Genomic_DNA"/>
</dbReference>
<organism evidence="2 3">
    <name type="scientific">Eumeta variegata</name>
    <name type="common">Bagworm moth</name>
    <name type="synonym">Eumeta japonica</name>
    <dbReference type="NCBI Taxonomy" id="151549"/>
    <lineage>
        <taxon>Eukaryota</taxon>
        <taxon>Metazoa</taxon>
        <taxon>Ecdysozoa</taxon>
        <taxon>Arthropoda</taxon>
        <taxon>Hexapoda</taxon>
        <taxon>Insecta</taxon>
        <taxon>Pterygota</taxon>
        <taxon>Neoptera</taxon>
        <taxon>Endopterygota</taxon>
        <taxon>Lepidoptera</taxon>
        <taxon>Glossata</taxon>
        <taxon>Ditrysia</taxon>
        <taxon>Tineoidea</taxon>
        <taxon>Psychidae</taxon>
        <taxon>Oiketicinae</taxon>
        <taxon>Eumeta</taxon>
    </lineage>
</organism>
<gene>
    <name evidence="2" type="ORF">EVAR_8197_1</name>
</gene>
<sequence>MAHIQCYAPRASHYLQGLARIASRFSTIPTNPRLCGSAVGRERRPPSGLTARSQRTPPRAGPRSAYLNK</sequence>
<evidence type="ECO:0000256" key="1">
    <source>
        <dbReference type="SAM" id="MobiDB-lite"/>
    </source>
</evidence>
<dbReference type="AlphaFoldDB" id="A0A4C1TI55"/>
<protein>
    <submittedName>
        <fullName evidence="2">Uncharacterized protein</fullName>
    </submittedName>
</protein>
<keyword evidence="3" id="KW-1185">Reference proteome</keyword>
<evidence type="ECO:0000313" key="2">
    <source>
        <dbReference type="EMBL" id="GBP13270.1"/>
    </source>
</evidence>
<reference evidence="2 3" key="1">
    <citation type="journal article" date="2019" name="Commun. Biol.">
        <title>The bagworm genome reveals a unique fibroin gene that provides high tensile strength.</title>
        <authorList>
            <person name="Kono N."/>
            <person name="Nakamura H."/>
            <person name="Ohtoshi R."/>
            <person name="Tomita M."/>
            <person name="Numata K."/>
            <person name="Arakawa K."/>
        </authorList>
    </citation>
    <scope>NUCLEOTIDE SEQUENCE [LARGE SCALE GENOMIC DNA]</scope>
</reference>
<evidence type="ECO:0000313" key="3">
    <source>
        <dbReference type="Proteomes" id="UP000299102"/>
    </source>
</evidence>
<name>A0A4C1TI55_EUMVA</name>
<dbReference type="Proteomes" id="UP000299102">
    <property type="component" value="Unassembled WGS sequence"/>
</dbReference>
<proteinExistence type="predicted"/>
<accession>A0A4C1TI55</accession>
<comment type="caution">
    <text evidence="2">The sequence shown here is derived from an EMBL/GenBank/DDBJ whole genome shotgun (WGS) entry which is preliminary data.</text>
</comment>